<organism evidence="2 3">
    <name type="scientific">Candidatus Harrisonbacteria bacterium RIFCSPLOWO2_01_FULL_44_18</name>
    <dbReference type="NCBI Taxonomy" id="1798407"/>
    <lineage>
        <taxon>Bacteria</taxon>
        <taxon>Candidatus Harrisoniibacteriota</taxon>
    </lineage>
</organism>
<comment type="caution">
    <text evidence="2">The sequence shown here is derived from an EMBL/GenBank/DDBJ whole genome shotgun (WGS) entry which is preliminary data.</text>
</comment>
<keyword evidence="1" id="KW-0472">Membrane</keyword>
<name>A0A1G1ZMW6_9BACT</name>
<evidence type="ECO:0000313" key="2">
    <source>
        <dbReference type="EMBL" id="OGY65177.1"/>
    </source>
</evidence>
<keyword evidence="1" id="KW-0812">Transmembrane</keyword>
<dbReference type="AlphaFoldDB" id="A0A1G1ZMW6"/>
<dbReference type="STRING" id="1798407.A3A16_00590"/>
<protein>
    <submittedName>
        <fullName evidence="2">Uncharacterized protein</fullName>
    </submittedName>
</protein>
<proteinExistence type="predicted"/>
<accession>A0A1G1ZMW6</accession>
<feature type="transmembrane region" description="Helical" evidence="1">
    <location>
        <begin position="6"/>
        <end position="26"/>
    </location>
</feature>
<keyword evidence="1" id="KW-1133">Transmembrane helix</keyword>
<gene>
    <name evidence="2" type="ORF">A3A16_00590</name>
</gene>
<evidence type="ECO:0000313" key="3">
    <source>
        <dbReference type="Proteomes" id="UP000177942"/>
    </source>
</evidence>
<dbReference type="Proteomes" id="UP000177942">
    <property type="component" value="Unassembled WGS sequence"/>
</dbReference>
<reference evidence="2 3" key="1">
    <citation type="journal article" date="2016" name="Nat. Commun.">
        <title>Thousands of microbial genomes shed light on interconnected biogeochemical processes in an aquifer system.</title>
        <authorList>
            <person name="Anantharaman K."/>
            <person name="Brown C.T."/>
            <person name="Hug L.A."/>
            <person name="Sharon I."/>
            <person name="Castelle C.J."/>
            <person name="Probst A.J."/>
            <person name="Thomas B.C."/>
            <person name="Singh A."/>
            <person name="Wilkins M.J."/>
            <person name="Karaoz U."/>
            <person name="Brodie E.L."/>
            <person name="Williams K.H."/>
            <person name="Hubbard S.S."/>
            <person name="Banfield J.F."/>
        </authorList>
    </citation>
    <scope>NUCLEOTIDE SEQUENCE [LARGE SCALE GENOMIC DNA]</scope>
</reference>
<evidence type="ECO:0000256" key="1">
    <source>
        <dbReference type="SAM" id="Phobius"/>
    </source>
</evidence>
<sequence>MVEAMLAITIAVIGLLGIFSLVSRSLSLNRVVLDRYIGTYLAAEGIEIVKNMIDANVIQAKPWNVDLASGSYEVDYNDSTLQPGSNRFISHDSASGFYSYDSGEPTRFKRSVTIEYPGAGAGEKMKVNSVVKWTTRGGGNFEVNLEDHFFNWR</sequence>
<dbReference type="EMBL" id="MHJJ01000014">
    <property type="protein sequence ID" value="OGY65177.1"/>
    <property type="molecule type" value="Genomic_DNA"/>
</dbReference>